<dbReference type="AlphaFoldDB" id="A0A2N5HVY8"/>
<dbReference type="Proteomes" id="UP000234950">
    <property type="component" value="Unassembled WGS sequence"/>
</dbReference>
<protein>
    <submittedName>
        <fullName evidence="1">Thiol-disulfide oxidoreductase</fullName>
    </submittedName>
</protein>
<evidence type="ECO:0000313" key="2">
    <source>
        <dbReference type="Proteomes" id="UP000234950"/>
    </source>
</evidence>
<dbReference type="InterPro" id="IPR007263">
    <property type="entry name" value="DCC1-like"/>
</dbReference>
<accession>A0A2N5HVY8</accession>
<proteinExistence type="predicted"/>
<reference evidence="1 2" key="1">
    <citation type="submission" date="2017-11" db="EMBL/GenBank/DDBJ databases">
        <title>Comparitive Functional Genomics of Dry Heat Resistant strains isolated from the Viking Spacecraft.</title>
        <authorList>
            <person name="Seuylemezian A."/>
            <person name="Cooper K."/>
            <person name="Vaishampayan P."/>
        </authorList>
    </citation>
    <scope>NUCLEOTIDE SEQUENCE [LARGE SCALE GENOMIC DNA]</scope>
    <source>
        <strain evidence="1 2">V32-6</strain>
    </source>
</reference>
<dbReference type="OrthoDB" id="9785438at2"/>
<comment type="caution">
    <text evidence="1">The sequence shown here is derived from an EMBL/GenBank/DDBJ whole genome shotgun (WGS) entry which is preliminary data.</text>
</comment>
<organism evidence="1 2">
    <name type="scientific">Neobacillus cucumis</name>
    <dbReference type="NCBI Taxonomy" id="1740721"/>
    <lineage>
        <taxon>Bacteria</taxon>
        <taxon>Bacillati</taxon>
        <taxon>Bacillota</taxon>
        <taxon>Bacilli</taxon>
        <taxon>Bacillales</taxon>
        <taxon>Bacillaceae</taxon>
        <taxon>Neobacillus</taxon>
    </lineage>
</organism>
<dbReference type="PANTHER" id="PTHR33639">
    <property type="entry name" value="THIOL-DISULFIDE OXIDOREDUCTASE DCC"/>
    <property type="match status" value="1"/>
</dbReference>
<dbReference type="PANTHER" id="PTHR33639:SF2">
    <property type="entry name" value="DUF393 DOMAIN-CONTAINING PROTEIN"/>
    <property type="match status" value="1"/>
</dbReference>
<gene>
    <name evidence="1" type="ORF">CVD27_01030</name>
</gene>
<dbReference type="Pfam" id="PF04134">
    <property type="entry name" value="DCC1-like"/>
    <property type="match status" value="1"/>
</dbReference>
<dbReference type="InterPro" id="IPR052927">
    <property type="entry name" value="DCC_oxidoreductase"/>
</dbReference>
<sequence>MKGIILFDGECNLCNSSVQFILKRDPKGIFKFTSLQGKTGQSLLEKHGIKKDVNSFVLIEGDKLSLRSTAALKVCKNLNGPWKWLSILLVVPPLVRDPIYNFIAVNRYKWFGKNESCWLPSPKWKSRFLE</sequence>
<dbReference type="EMBL" id="PGVE01000012">
    <property type="protein sequence ID" value="PLS09681.1"/>
    <property type="molecule type" value="Genomic_DNA"/>
</dbReference>
<dbReference type="GO" id="GO:0015035">
    <property type="term" value="F:protein-disulfide reductase activity"/>
    <property type="evidence" value="ECO:0007669"/>
    <property type="project" value="InterPro"/>
</dbReference>
<evidence type="ECO:0000313" key="1">
    <source>
        <dbReference type="EMBL" id="PLS09681.1"/>
    </source>
</evidence>
<keyword evidence="2" id="KW-1185">Reference proteome</keyword>
<dbReference type="RefSeq" id="WP_101646262.1">
    <property type="nucleotide sequence ID" value="NZ_PGVE01000012.1"/>
</dbReference>
<name>A0A2N5HVY8_9BACI</name>